<proteinExistence type="inferred from homology"/>
<dbReference type="InterPro" id="IPR023753">
    <property type="entry name" value="FAD/NAD-binding_dom"/>
</dbReference>
<comment type="similarity">
    <text evidence="2">Belongs to the ferredoxin--NADP reductase type 1 family.</text>
</comment>
<evidence type="ECO:0000256" key="1">
    <source>
        <dbReference type="ARBA" id="ARBA00001974"/>
    </source>
</evidence>
<evidence type="ECO:0000313" key="10">
    <source>
        <dbReference type="EMBL" id="CAJ1507167.1"/>
    </source>
</evidence>
<keyword evidence="4" id="KW-0285">Flavoprotein</keyword>
<dbReference type="EMBL" id="OY726397">
    <property type="protein sequence ID" value="CAJ1507167.1"/>
    <property type="molecule type" value="Genomic_DNA"/>
</dbReference>
<keyword evidence="6" id="KW-0521">NADP</keyword>
<evidence type="ECO:0000256" key="7">
    <source>
        <dbReference type="ARBA" id="ARBA00023002"/>
    </source>
</evidence>
<organism evidence="10 11">
    <name type="scientific">[Mycobacterium] burgundiense</name>
    <dbReference type="NCBI Taxonomy" id="3064286"/>
    <lineage>
        <taxon>Bacteria</taxon>
        <taxon>Bacillati</taxon>
        <taxon>Actinomycetota</taxon>
        <taxon>Actinomycetes</taxon>
        <taxon>Mycobacteriales</taxon>
        <taxon>Mycobacteriaceae</taxon>
        <taxon>Mycolicibacterium</taxon>
    </lineage>
</organism>
<reference evidence="10 11" key="1">
    <citation type="submission" date="2023-08" db="EMBL/GenBank/DDBJ databases">
        <authorList>
            <person name="Folkvardsen B D."/>
            <person name="Norman A."/>
        </authorList>
    </citation>
    <scope>NUCLEOTIDE SEQUENCE [LARGE SCALE GENOMIC DNA]</scope>
    <source>
        <strain evidence="10 11">Mu0053</strain>
    </source>
</reference>
<dbReference type="Gene3D" id="3.50.50.60">
    <property type="entry name" value="FAD/NAD(P)-binding domain"/>
    <property type="match status" value="1"/>
</dbReference>
<dbReference type="RefSeq" id="WP_308478808.1">
    <property type="nucleotide sequence ID" value="NZ_OY726397.1"/>
</dbReference>
<dbReference type="Gene3D" id="3.40.50.720">
    <property type="entry name" value="NAD(P)-binding Rossmann-like Domain"/>
    <property type="match status" value="1"/>
</dbReference>
<dbReference type="InterPro" id="IPR055275">
    <property type="entry name" value="Ferredox_Rdtase"/>
</dbReference>
<dbReference type="PANTHER" id="PTHR48467:SF1">
    <property type="entry name" value="GLUTAMATE SYNTHASE 1 [NADH], CHLOROPLASTIC-LIKE"/>
    <property type="match status" value="1"/>
</dbReference>
<accession>A0ABM9LYZ1</accession>
<evidence type="ECO:0000256" key="4">
    <source>
        <dbReference type="ARBA" id="ARBA00022630"/>
    </source>
</evidence>
<comment type="cofactor">
    <cofactor evidence="1">
        <name>FAD</name>
        <dbReference type="ChEBI" id="CHEBI:57692"/>
    </cofactor>
</comment>
<dbReference type="InterPro" id="IPR021163">
    <property type="entry name" value="Ferredox_Rdtase_adrenod"/>
</dbReference>
<dbReference type="PANTHER" id="PTHR48467">
    <property type="entry name" value="GLUTAMATE SYNTHASE 1 [NADH], CHLOROPLASTIC-LIKE"/>
    <property type="match status" value="1"/>
</dbReference>
<comment type="catalytic activity">
    <reaction evidence="8">
        <text>2 reduced [2Fe-2S]-[ferredoxin] + NADP(+) + H(+) = 2 oxidized [2Fe-2S]-[ferredoxin] + NADPH</text>
        <dbReference type="Rhea" id="RHEA:20125"/>
        <dbReference type="Rhea" id="RHEA-COMP:10000"/>
        <dbReference type="Rhea" id="RHEA-COMP:10001"/>
        <dbReference type="ChEBI" id="CHEBI:15378"/>
        <dbReference type="ChEBI" id="CHEBI:33737"/>
        <dbReference type="ChEBI" id="CHEBI:33738"/>
        <dbReference type="ChEBI" id="CHEBI:57783"/>
        <dbReference type="ChEBI" id="CHEBI:58349"/>
        <dbReference type="EC" id="1.18.1.2"/>
    </reaction>
</comment>
<feature type="domain" description="FAD/NAD(P)-binding" evidence="9">
    <location>
        <begin position="7"/>
        <end position="169"/>
    </location>
</feature>
<dbReference type="EC" id="1.18.1.2" evidence="3"/>
<gene>
    <name evidence="10" type="ORF">MU0053_003421</name>
</gene>
<evidence type="ECO:0000259" key="9">
    <source>
        <dbReference type="Pfam" id="PF07992"/>
    </source>
</evidence>
<protein>
    <recommendedName>
        <fullName evidence="3">ferredoxin--NADP(+) reductase</fullName>
        <ecNumber evidence="3">1.18.1.2</ecNumber>
    </recommendedName>
</protein>
<dbReference type="Pfam" id="PF07992">
    <property type="entry name" value="Pyr_redox_2"/>
    <property type="match status" value="1"/>
</dbReference>
<keyword evidence="11" id="KW-1185">Reference proteome</keyword>
<keyword evidence="7" id="KW-0560">Oxidoreductase</keyword>
<keyword evidence="5" id="KW-0274">FAD</keyword>
<evidence type="ECO:0000256" key="8">
    <source>
        <dbReference type="ARBA" id="ARBA00047776"/>
    </source>
</evidence>
<sequence>MSQVRPYHVAIVGSGPSGYFAAAALLKQADAAGGRDVHIDMLEMLPTPWGLVRSGVAPDHPKIKTISAQFEKTAADPRFRFFGNITAGEHVQADELADRYDAVIYAIGTQADRPLGIPGEDLPGSVAAVDFVGWYNAHPHFEQIAPDLAGRRAVVIGNGNVALDVARILVTDPEVLGATDIADHALDSLGARGVEEVVVLGRRGPLQATFTTLELRELGALEGLSDVDIVLDPTDFAGISDEDAEAAGRTVKQNVKVLRDYLGRETTPGNRRIVFRFRTSPIEIKGADRVESIVLGRNELVADDNGRIVAKDTGIREELSARLVVRAVGYRGRPVPGLPFDERSGIIPNTDGQVDGRTNEFVVGWIKRGPSGVIGSNKSDSAATVERLLAALSDVELSERSPDYPEELARWLLSRQPDLVTDEHWGAIDAHERAGGEPTGRPRVKLTSVAEMLRIGHA</sequence>
<evidence type="ECO:0000256" key="2">
    <source>
        <dbReference type="ARBA" id="ARBA00008312"/>
    </source>
</evidence>
<dbReference type="InterPro" id="IPR036188">
    <property type="entry name" value="FAD/NAD-bd_sf"/>
</dbReference>
<name>A0ABM9LYZ1_9MYCO</name>
<evidence type="ECO:0000256" key="5">
    <source>
        <dbReference type="ARBA" id="ARBA00022827"/>
    </source>
</evidence>
<dbReference type="PRINTS" id="PR00419">
    <property type="entry name" value="ADXRDTASE"/>
</dbReference>
<dbReference type="PIRSF" id="PIRSF000362">
    <property type="entry name" value="FNR"/>
    <property type="match status" value="1"/>
</dbReference>
<dbReference type="Proteomes" id="UP001190465">
    <property type="component" value="Chromosome"/>
</dbReference>
<evidence type="ECO:0000313" key="11">
    <source>
        <dbReference type="Proteomes" id="UP001190465"/>
    </source>
</evidence>
<dbReference type="SUPFAM" id="SSF51971">
    <property type="entry name" value="Nucleotide-binding domain"/>
    <property type="match status" value="2"/>
</dbReference>
<evidence type="ECO:0000256" key="6">
    <source>
        <dbReference type="ARBA" id="ARBA00022857"/>
    </source>
</evidence>
<evidence type="ECO:0000256" key="3">
    <source>
        <dbReference type="ARBA" id="ARBA00013223"/>
    </source>
</evidence>